<dbReference type="AlphaFoldDB" id="A0A9D1LIM7"/>
<dbReference type="PANTHER" id="PTHR30383">
    <property type="entry name" value="THIOESTERASE 1/PROTEASE 1/LYSOPHOSPHOLIPASE L1"/>
    <property type="match status" value="1"/>
</dbReference>
<dbReference type="GO" id="GO:0004622">
    <property type="term" value="F:phosphatidylcholine lysophospholipase activity"/>
    <property type="evidence" value="ECO:0007669"/>
    <property type="project" value="TreeGrafter"/>
</dbReference>
<dbReference type="InterPro" id="IPR051532">
    <property type="entry name" value="Ester_Hydrolysis_Enzymes"/>
</dbReference>
<feature type="domain" description="SGNH hydrolase-type esterase" evidence="1">
    <location>
        <begin position="46"/>
        <end position="221"/>
    </location>
</feature>
<dbReference type="InterPro" id="IPR013830">
    <property type="entry name" value="SGNH_hydro"/>
</dbReference>
<name>A0A9D1LIM7_9FIRM</name>
<dbReference type="EMBL" id="DVMX01000112">
    <property type="protein sequence ID" value="HIU42028.1"/>
    <property type="molecule type" value="Genomic_DNA"/>
</dbReference>
<evidence type="ECO:0000313" key="2">
    <source>
        <dbReference type="EMBL" id="HIU42028.1"/>
    </source>
</evidence>
<dbReference type="Proteomes" id="UP000824082">
    <property type="component" value="Unassembled WGS sequence"/>
</dbReference>
<dbReference type="SUPFAM" id="SSF52266">
    <property type="entry name" value="SGNH hydrolase"/>
    <property type="match status" value="1"/>
</dbReference>
<reference evidence="2" key="2">
    <citation type="journal article" date="2021" name="PeerJ">
        <title>Extensive microbial diversity within the chicken gut microbiome revealed by metagenomics and culture.</title>
        <authorList>
            <person name="Gilroy R."/>
            <person name="Ravi A."/>
            <person name="Getino M."/>
            <person name="Pursley I."/>
            <person name="Horton D.L."/>
            <person name="Alikhan N.F."/>
            <person name="Baker D."/>
            <person name="Gharbi K."/>
            <person name="Hall N."/>
            <person name="Watson M."/>
            <person name="Adriaenssens E.M."/>
            <person name="Foster-Nyarko E."/>
            <person name="Jarju S."/>
            <person name="Secka A."/>
            <person name="Antonio M."/>
            <person name="Oren A."/>
            <person name="Chaudhuri R.R."/>
            <person name="La Ragione R."/>
            <person name="Hildebrand F."/>
            <person name="Pallen M.J."/>
        </authorList>
    </citation>
    <scope>NUCLEOTIDE SEQUENCE</scope>
    <source>
        <strain evidence="2">4509</strain>
    </source>
</reference>
<evidence type="ECO:0000313" key="3">
    <source>
        <dbReference type="Proteomes" id="UP000824082"/>
    </source>
</evidence>
<proteinExistence type="predicted"/>
<sequence>MDKMERVEFLRPGWFGVDCPADTRRVEFDLRNQGVLQRRLPVGALFLGDSITHYWEIESYFACRTGLLLNRGIGGDRTEFCLRRLEADAIQLRPVITFLMIGINNSWDLAYDDWRRLPGQPMDKVLEQAEKDIRAMAQKFSDAGLRLVLCSVLPTCMYFTREDPQRREYTVKLNRKIQEIAGEFGFSYLDYHSAMVQADGLTAMEDYFFDGIHPNVFGYQVMAKRLLEQFPEVGLESMEDHLKHGR</sequence>
<reference evidence="2" key="1">
    <citation type="submission" date="2020-10" db="EMBL/GenBank/DDBJ databases">
        <authorList>
            <person name="Gilroy R."/>
        </authorList>
    </citation>
    <scope>NUCLEOTIDE SEQUENCE</scope>
    <source>
        <strain evidence="2">4509</strain>
    </source>
</reference>
<organism evidence="2 3">
    <name type="scientific">Candidatus Egerieicola faecale</name>
    <dbReference type="NCBI Taxonomy" id="2840774"/>
    <lineage>
        <taxon>Bacteria</taxon>
        <taxon>Bacillati</taxon>
        <taxon>Bacillota</taxon>
        <taxon>Clostridia</taxon>
        <taxon>Eubacteriales</taxon>
        <taxon>Oscillospiraceae</taxon>
        <taxon>Oscillospiraceae incertae sedis</taxon>
        <taxon>Candidatus Egerieicola</taxon>
    </lineage>
</organism>
<protein>
    <submittedName>
        <fullName evidence="2">G-D-S-L family lipolytic protein</fullName>
    </submittedName>
</protein>
<dbReference type="Pfam" id="PF13472">
    <property type="entry name" value="Lipase_GDSL_2"/>
    <property type="match status" value="1"/>
</dbReference>
<dbReference type="Gene3D" id="3.40.50.1110">
    <property type="entry name" value="SGNH hydrolase"/>
    <property type="match status" value="1"/>
</dbReference>
<gene>
    <name evidence="2" type="ORF">IAD19_05690</name>
</gene>
<accession>A0A9D1LIM7</accession>
<evidence type="ECO:0000259" key="1">
    <source>
        <dbReference type="Pfam" id="PF13472"/>
    </source>
</evidence>
<dbReference type="PANTHER" id="PTHR30383:SF5">
    <property type="entry name" value="SGNH HYDROLASE-TYPE ESTERASE DOMAIN-CONTAINING PROTEIN"/>
    <property type="match status" value="1"/>
</dbReference>
<comment type="caution">
    <text evidence="2">The sequence shown here is derived from an EMBL/GenBank/DDBJ whole genome shotgun (WGS) entry which is preliminary data.</text>
</comment>
<dbReference type="InterPro" id="IPR036514">
    <property type="entry name" value="SGNH_hydro_sf"/>
</dbReference>